<organism evidence="1 2">
    <name type="scientific">Govanella unica</name>
    <dbReference type="NCBI Taxonomy" id="2975056"/>
    <lineage>
        <taxon>Bacteria</taxon>
        <taxon>Pseudomonadati</taxon>
        <taxon>Pseudomonadota</taxon>
        <taxon>Alphaproteobacteria</taxon>
        <taxon>Emcibacterales</taxon>
        <taxon>Govanellaceae</taxon>
        <taxon>Govanella</taxon>
    </lineage>
</organism>
<comment type="caution">
    <text evidence="1">The sequence shown here is derived from an EMBL/GenBank/DDBJ whole genome shotgun (WGS) entry which is preliminary data.</text>
</comment>
<dbReference type="AlphaFoldDB" id="A0A9X3TU81"/>
<dbReference type="Proteomes" id="UP001141619">
    <property type="component" value="Unassembled WGS sequence"/>
</dbReference>
<name>A0A9X3TU81_9PROT</name>
<dbReference type="RefSeq" id="WP_274942074.1">
    <property type="nucleotide sequence ID" value="NZ_JANWOI010000001.1"/>
</dbReference>
<reference evidence="1" key="1">
    <citation type="submission" date="2022-08" db="EMBL/GenBank/DDBJ databases">
        <authorList>
            <person name="Vandamme P."/>
            <person name="Hettiarachchi A."/>
            <person name="Peeters C."/>
            <person name="Cnockaert M."/>
            <person name="Carlier A."/>
        </authorList>
    </citation>
    <scope>NUCLEOTIDE SEQUENCE</scope>
    <source>
        <strain evidence="1">LMG 31809</strain>
    </source>
</reference>
<reference evidence="1" key="2">
    <citation type="journal article" date="2023" name="Syst. Appl. Microbiol.">
        <title>Govania unica gen. nov., sp. nov., a rare biosphere bacterium that represents a novel family in the class Alphaproteobacteria.</title>
        <authorList>
            <person name="Vandamme P."/>
            <person name="Peeters C."/>
            <person name="Hettiarachchi A."/>
            <person name="Cnockaert M."/>
            <person name="Carlier A."/>
        </authorList>
    </citation>
    <scope>NUCLEOTIDE SEQUENCE</scope>
    <source>
        <strain evidence="1">LMG 31809</strain>
    </source>
</reference>
<evidence type="ECO:0000313" key="1">
    <source>
        <dbReference type="EMBL" id="MDA5192365.1"/>
    </source>
</evidence>
<keyword evidence="2" id="KW-1185">Reference proteome</keyword>
<protein>
    <submittedName>
        <fullName evidence="1">Uncharacterized protein</fullName>
    </submittedName>
</protein>
<sequence>MGKFSLVIFVLLLVGAGAGLVFLLNWNIPAPSQKVEKVLPDDMFPH</sequence>
<accession>A0A9X3TU81</accession>
<evidence type="ECO:0000313" key="2">
    <source>
        <dbReference type="Proteomes" id="UP001141619"/>
    </source>
</evidence>
<proteinExistence type="predicted"/>
<gene>
    <name evidence="1" type="ORF">NYP16_00130</name>
</gene>
<dbReference type="EMBL" id="JANWOI010000001">
    <property type="protein sequence ID" value="MDA5192365.1"/>
    <property type="molecule type" value="Genomic_DNA"/>
</dbReference>